<proteinExistence type="predicted"/>
<feature type="compositionally biased region" description="Low complexity" evidence="1">
    <location>
        <begin position="101"/>
        <end position="110"/>
    </location>
</feature>
<feature type="compositionally biased region" description="Low complexity" evidence="1">
    <location>
        <begin position="118"/>
        <end position="133"/>
    </location>
</feature>
<dbReference type="Proteomes" id="UP001430990">
    <property type="component" value="Chromosome"/>
</dbReference>
<evidence type="ECO:0000313" key="3">
    <source>
        <dbReference type="Proteomes" id="UP001430990"/>
    </source>
</evidence>
<feature type="compositionally biased region" description="Basic and acidic residues" evidence="1">
    <location>
        <begin position="52"/>
        <end position="76"/>
    </location>
</feature>
<name>A0ABY3QDG4_9BRAD</name>
<feature type="compositionally biased region" description="Basic and acidic residues" evidence="1">
    <location>
        <begin position="214"/>
        <end position="229"/>
    </location>
</feature>
<evidence type="ECO:0000313" key="2">
    <source>
        <dbReference type="EMBL" id="UFW83696.1"/>
    </source>
</evidence>
<feature type="compositionally biased region" description="Pro residues" evidence="1">
    <location>
        <begin position="144"/>
        <end position="177"/>
    </location>
</feature>
<keyword evidence="3" id="KW-1185">Reference proteome</keyword>
<evidence type="ECO:0008006" key="4">
    <source>
        <dbReference type="Google" id="ProtNLM"/>
    </source>
</evidence>
<reference evidence="2" key="1">
    <citation type="submission" date="2021-11" db="EMBL/GenBank/DDBJ databases">
        <title>Australian commercial rhizobial inoculants.</title>
        <authorList>
            <person name="Kohlmeier M.G."/>
            <person name="O'Hara G.W."/>
            <person name="Colombi E."/>
            <person name="Ramsay J.P."/>
            <person name="Terpolilli J."/>
        </authorList>
    </citation>
    <scope>NUCLEOTIDE SEQUENCE</scope>
    <source>
        <strain evidence="2">CC829</strain>
    </source>
</reference>
<gene>
    <name evidence="2" type="ORF">BjapCC829_27490</name>
</gene>
<dbReference type="RefSeq" id="WP_063982753.1">
    <property type="nucleotide sequence ID" value="NZ_CP088100.1"/>
</dbReference>
<accession>A0ABY3QDG4</accession>
<organism evidence="2 3">
    <name type="scientific">Bradyrhizobium barranii</name>
    <dbReference type="NCBI Taxonomy" id="2992140"/>
    <lineage>
        <taxon>Bacteria</taxon>
        <taxon>Pseudomonadati</taxon>
        <taxon>Pseudomonadota</taxon>
        <taxon>Alphaproteobacteria</taxon>
        <taxon>Hyphomicrobiales</taxon>
        <taxon>Nitrobacteraceae</taxon>
        <taxon>Bradyrhizobium</taxon>
    </lineage>
</organism>
<feature type="compositionally biased region" description="Low complexity" evidence="1">
    <location>
        <begin position="178"/>
        <end position="192"/>
    </location>
</feature>
<dbReference type="EMBL" id="CP088100">
    <property type="protein sequence ID" value="UFW83696.1"/>
    <property type="molecule type" value="Genomic_DNA"/>
</dbReference>
<feature type="region of interest" description="Disordered" evidence="1">
    <location>
        <begin position="52"/>
        <end position="229"/>
    </location>
</feature>
<feature type="compositionally biased region" description="Basic and acidic residues" evidence="1">
    <location>
        <begin position="83"/>
        <end position="97"/>
    </location>
</feature>
<protein>
    <recommendedName>
        <fullName evidence="4">Cell envelope biogenesis protein TolA</fullName>
    </recommendedName>
</protein>
<sequence length="334" mass="35933">MELRKIIRTDIAASAVAHLTLVALIILISEVHPFHAAVPETVSVDIVTPEQVKEEEAKAEEKAQEQAQEQAKEKPPEPLPDLKLPKLDFTDKDKAEPAPKPATKQQAAAPSPSPQASPEPQQKQPQPQPSQAPKQREANVQPQPQQPQPSQQPPPQPQQQPPPQVMPQPPSQQPPPQAMQQPQAAPPAYQAPEPDVTVKYGVMLGLPPELPPELPKDAPKDDGGDAKDSIAAKLPPEVIAALRRHLKSCAKLPAGVDPTDNVNIKLRTVFATDGTLARPPILIEAPPSAKGVAIVKSATAALQACQPYKMLPPDKYGEWKILDLPFSPRDFGGG</sequence>
<evidence type="ECO:0000256" key="1">
    <source>
        <dbReference type="SAM" id="MobiDB-lite"/>
    </source>
</evidence>